<dbReference type="InterPro" id="IPR035986">
    <property type="entry name" value="PKD_dom_sf"/>
</dbReference>
<dbReference type="InterPro" id="IPR014755">
    <property type="entry name" value="Cu-Rt/internalin_Ig-like"/>
</dbReference>
<evidence type="ECO:0000256" key="1">
    <source>
        <dbReference type="ARBA" id="ARBA00022729"/>
    </source>
</evidence>
<reference evidence="2 3" key="1">
    <citation type="submission" date="2016-11" db="EMBL/GenBank/DDBJ databases">
        <authorList>
            <person name="Jaros S."/>
            <person name="Januszkiewicz K."/>
            <person name="Wedrychowicz H."/>
        </authorList>
    </citation>
    <scope>NUCLEOTIDE SEQUENCE [LARGE SCALE GENOMIC DNA]</scope>
    <source>
        <strain evidence="2 3">DSM 18119</strain>
    </source>
</reference>
<evidence type="ECO:0000313" key="3">
    <source>
        <dbReference type="Proteomes" id="UP000184048"/>
    </source>
</evidence>
<gene>
    <name evidence="2" type="ORF">SAMN02745131_04231</name>
</gene>
<dbReference type="Gene3D" id="2.60.40.1220">
    <property type="match status" value="3"/>
</dbReference>
<name>A0A1M5GW49_9BACT</name>
<feature type="non-terminal residue" evidence="2">
    <location>
        <position position="342"/>
    </location>
</feature>
<dbReference type="EMBL" id="FQUU01000050">
    <property type="protein sequence ID" value="SHG07652.1"/>
    <property type="molecule type" value="Genomic_DNA"/>
</dbReference>
<dbReference type="STRING" id="1121884.SAMN02745131_04231"/>
<protein>
    <recommendedName>
        <fullName evidence="4">PKD domain-containing protein</fullName>
    </recommendedName>
</protein>
<evidence type="ECO:0000313" key="2">
    <source>
        <dbReference type="EMBL" id="SHG07652.1"/>
    </source>
</evidence>
<keyword evidence="1" id="KW-0732">Signal</keyword>
<organism evidence="2 3">
    <name type="scientific">Flavisolibacter ginsengisoli DSM 18119</name>
    <dbReference type="NCBI Taxonomy" id="1121884"/>
    <lineage>
        <taxon>Bacteria</taxon>
        <taxon>Pseudomonadati</taxon>
        <taxon>Bacteroidota</taxon>
        <taxon>Chitinophagia</taxon>
        <taxon>Chitinophagales</taxon>
        <taxon>Chitinophagaceae</taxon>
        <taxon>Flavisolibacter</taxon>
    </lineage>
</organism>
<proteinExistence type="predicted"/>
<keyword evidence="3" id="KW-1185">Reference proteome</keyword>
<evidence type="ECO:0008006" key="4">
    <source>
        <dbReference type="Google" id="ProtNLM"/>
    </source>
</evidence>
<sequence>MAMPDNVCVGTTKTYQVNDPSVPSTYTWTIDGVIQSSTTNKLTVTWSSPGTYLITVQEHTAAGCDGDLQSGYVFVHPPSSKIIDTTVCELKLPFNWNGQEISSSGQFIASFKNIWGCDSTVTLIVTLTTQITPTLAPIGPLCQNSTAPVLPTTSINGITGTWSPATINTATQGSTTYTFTPDDGQCATPATIDVVITDQVTPTLAPIGPLCQNSSSASLPTTSTNNITGTWSPSTVNTSTVGITTYTFTPDAGQCATPVTIDIEITTQLTPTFAPIGPLCQNSSAPALPLTSLNGITGTWSPAAISTTTQGSTTYTFTPDAGQCANTATLTVTVTPKQTPTF</sequence>
<dbReference type="AlphaFoldDB" id="A0A1M5GW49"/>
<dbReference type="SUPFAM" id="SSF49299">
    <property type="entry name" value="PKD domain"/>
    <property type="match status" value="1"/>
</dbReference>
<dbReference type="Proteomes" id="UP000184048">
    <property type="component" value="Unassembled WGS sequence"/>
</dbReference>
<accession>A0A1M5GW49</accession>